<dbReference type="Proteomes" id="UP000228689">
    <property type="component" value="Unassembled WGS sequence"/>
</dbReference>
<dbReference type="InterPro" id="IPR012340">
    <property type="entry name" value="NA-bd_OB-fold"/>
</dbReference>
<accession>A0A2M7RE94</accession>
<keyword evidence="2 4" id="KW-0689">Ribosomal protein</keyword>
<protein>
    <submittedName>
        <fullName evidence="4">30S ribosomal protein S17</fullName>
    </submittedName>
</protein>
<name>A0A2M7RE94_9BACT</name>
<proteinExistence type="inferred from homology"/>
<evidence type="ECO:0000313" key="4">
    <source>
        <dbReference type="EMBL" id="PIY94822.1"/>
    </source>
</evidence>
<evidence type="ECO:0000256" key="3">
    <source>
        <dbReference type="ARBA" id="ARBA00023274"/>
    </source>
</evidence>
<comment type="caution">
    <text evidence="4">The sequence shown here is derived from an EMBL/GenBank/DDBJ whole genome shotgun (WGS) entry which is preliminary data.</text>
</comment>
<dbReference type="GO" id="GO:0006412">
    <property type="term" value="P:translation"/>
    <property type="evidence" value="ECO:0007669"/>
    <property type="project" value="InterPro"/>
</dbReference>
<evidence type="ECO:0000256" key="1">
    <source>
        <dbReference type="ARBA" id="ARBA00010254"/>
    </source>
</evidence>
<dbReference type="InterPro" id="IPR000266">
    <property type="entry name" value="Ribosomal_uS17"/>
</dbReference>
<reference evidence="5" key="1">
    <citation type="submission" date="2017-09" db="EMBL/GenBank/DDBJ databases">
        <title>Depth-based differentiation of microbial function through sediment-hosted aquifers and enrichment of novel symbionts in the deep terrestrial subsurface.</title>
        <authorList>
            <person name="Probst A.J."/>
            <person name="Ladd B."/>
            <person name="Jarett J.K."/>
            <person name="Geller-Mcgrath D.E."/>
            <person name="Sieber C.M.K."/>
            <person name="Emerson J.B."/>
            <person name="Anantharaman K."/>
            <person name="Thomas B.C."/>
            <person name="Malmstrom R."/>
            <person name="Stieglmeier M."/>
            <person name="Klingl A."/>
            <person name="Woyke T."/>
            <person name="Ryan C.M."/>
            <person name="Banfield J.F."/>
        </authorList>
    </citation>
    <scope>NUCLEOTIDE SEQUENCE [LARGE SCALE GENOMIC DNA]</scope>
</reference>
<gene>
    <name evidence="4" type="ORF">COY67_01995</name>
</gene>
<dbReference type="SUPFAM" id="SSF50249">
    <property type="entry name" value="Nucleic acid-binding proteins"/>
    <property type="match status" value="1"/>
</dbReference>
<organism evidence="4 5">
    <name type="scientific">Candidatus Komeilibacteria bacterium CG_4_10_14_0_8_um_filter_37_78</name>
    <dbReference type="NCBI Taxonomy" id="1974471"/>
    <lineage>
        <taxon>Bacteria</taxon>
        <taxon>Candidatus Komeiliibacteriota</taxon>
    </lineage>
</organism>
<dbReference type="EMBL" id="PFMC01000056">
    <property type="protein sequence ID" value="PIY94822.1"/>
    <property type="molecule type" value="Genomic_DNA"/>
</dbReference>
<dbReference type="AlphaFoldDB" id="A0A2M7RE94"/>
<dbReference type="PANTHER" id="PTHR10744:SF1">
    <property type="entry name" value="SMALL RIBOSOMAL SUBUNIT PROTEIN US17M"/>
    <property type="match status" value="1"/>
</dbReference>
<dbReference type="PRINTS" id="PR00973">
    <property type="entry name" value="RIBOSOMALS17"/>
</dbReference>
<dbReference type="GO" id="GO:0022627">
    <property type="term" value="C:cytosolic small ribosomal subunit"/>
    <property type="evidence" value="ECO:0007669"/>
    <property type="project" value="TreeGrafter"/>
</dbReference>
<dbReference type="Pfam" id="PF00366">
    <property type="entry name" value="Ribosomal_S17"/>
    <property type="match status" value="1"/>
</dbReference>
<sequence>MNKEERQKNIKKFQGQIVSTKMNASAVVEIVSIKTHAKYGKKYKSTRKYNCHNAGDQYRLGDKVTFIECRPMSKTKRWRIIAKTK</sequence>
<comment type="similarity">
    <text evidence="1">Belongs to the universal ribosomal protein uS17 family.</text>
</comment>
<evidence type="ECO:0000313" key="5">
    <source>
        <dbReference type="Proteomes" id="UP000228689"/>
    </source>
</evidence>
<dbReference type="NCBIfam" id="NF004123">
    <property type="entry name" value="PRK05610.1"/>
    <property type="match status" value="1"/>
</dbReference>
<dbReference type="PANTHER" id="PTHR10744">
    <property type="entry name" value="40S RIBOSOMAL PROTEIN S11 FAMILY MEMBER"/>
    <property type="match status" value="1"/>
</dbReference>
<keyword evidence="3" id="KW-0687">Ribonucleoprotein</keyword>
<dbReference type="CDD" id="cd00364">
    <property type="entry name" value="Ribosomal_uS17"/>
    <property type="match status" value="1"/>
</dbReference>
<dbReference type="GO" id="GO:0003735">
    <property type="term" value="F:structural constituent of ribosome"/>
    <property type="evidence" value="ECO:0007669"/>
    <property type="project" value="InterPro"/>
</dbReference>
<dbReference type="Gene3D" id="2.40.50.140">
    <property type="entry name" value="Nucleic acid-binding proteins"/>
    <property type="match status" value="1"/>
</dbReference>
<evidence type="ECO:0000256" key="2">
    <source>
        <dbReference type="ARBA" id="ARBA00022980"/>
    </source>
</evidence>